<dbReference type="Gene3D" id="1.10.238.10">
    <property type="entry name" value="EF-hand"/>
    <property type="match status" value="1"/>
</dbReference>
<keyword evidence="5" id="KW-1185">Reference proteome</keyword>
<protein>
    <recommendedName>
        <fullName evidence="6">TLDc domain-containing protein</fullName>
    </recommendedName>
</protein>
<evidence type="ECO:0000256" key="1">
    <source>
        <dbReference type="ARBA" id="ARBA00022837"/>
    </source>
</evidence>
<name>A0AAD5ZTF2_9POAL</name>
<dbReference type="InterPro" id="IPR002048">
    <property type="entry name" value="EF_hand_dom"/>
</dbReference>
<dbReference type="PANTHER" id="PTHR23354">
    <property type="entry name" value="NUCLEOLAR PROTEIN 7/ESTROGEN RECEPTOR COACTIVATOR-RELATED"/>
    <property type="match status" value="1"/>
</dbReference>
<dbReference type="SUPFAM" id="SSF47473">
    <property type="entry name" value="EF-hand"/>
    <property type="match status" value="1"/>
</dbReference>
<dbReference type="InterPro" id="IPR011992">
    <property type="entry name" value="EF-hand-dom_pair"/>
</dbReference>
<gene>
    <name evidence="4" type="ORF">LUZ61_007303</name>
</gene>
<dbReference type="PANTHER" id="PTHR23354:SF95">
    <property type="entry name" value="CALCIUM-BINDING EF-HAND FAMILY PROTEIN-RELATED"/>
    <property type="match status" value="1"/>
</dbReference>
<dbReference type="PROSITE" id="PS00018">
    <property type="entry name" value="EF_HAND_1"/>
    <property type="match status" value="1"/>
</dbReference>
<evidence type="ECO:0000259" key="3">
    <source>
        <dbReference type="PROSITE" id="PS51886"/>
    </source>
</evidence>
<dbReference type="GO" id="GO:0005509">
    <property type="term" value="F:calcium ion binding"/>
    <property type="evidence" value="ECO:0007669"/>
    <property type="project" value="InterPro"/>
</dbReference>
<dbReference type="InterPro" id="IPR006571">
    <property type="entry name" value="TLDc_dom"/>
</dbReference>
<evidence type="ECO:0008006" key="6">
    <source>
        <dbReference type="Google" id="ProtNLM"/>
    </source>
</evidence>
<dbReference type="PROSITE" id="PS50222">
    <property type="entry name" value="EF_HAND_2"/>
    <property type="match status" value="1"/>
</dbReference>
<feature type="domain" description="EF-hand" evidence="2">
    <location>
        <begin position="117"/>
        <end position="152"/>
    </location>
</feature>
<dbReference type="InterPro" id="IPR018247">
    <property type="entry name" value="EF_Hand_1_Ca_BS"/>
</dbReference>
<dbReference type="Pfam" id="PF07534">
    <property type="entry name" value="TLD"/>
    <property type="match status" value="1"/>
</dbReference>
<accession>A0AAD5ZTF2</accession>
<comment type="caution">
    <text evidence="4">The sequence shown here is derived from an EMBL/GenBank/DDBJ whole genome shotgun (WGS) entry which is preliminary data.</text>
</comment>
<dbReference type="Proteomes" id="UP001210211">
    <property type="component" value="Unassembled WGS sequence"/>
</dbReference>
<dbReference type="EMBL" id="JAMRDG010000001">
    <property type="protein sequence ID" value="KAJ3703598.1"/>
    <property type="molecule type" value="Genomic_DNA"/>
</dbReference>
<evidence type="ECO:0000259" key="2">
    <source>
        <dbReference type="PROSITE" id="PS50222"/>
    </source>
</evidence>
<reference evidence="4 5" key="1">
    <citation type="journal article" date="2022" name="Cell">
        <title>Repeat-based holocentromeres influence genome architecture and karyotype evolution.</title>
        <authorList>
            <person name="Hofstatter P.G."/>
            <person name="Thangavel G."/>
            <person name="Lux T."/>
            <person name="Neumann P."/>
            <person name="Vondrak T."/>
            <person name="Novak P."/>
            <person name="Zhang M."/>
            <person name="Costa L."/>
            <person name="Castellani M."/>
            <person name="Scott A."/>
            <person name="Toegelov H."/>
            <person name="Fuchs J."/>
            <person name="Mata-Sucre Y."/>
            <person name="Dias Y."/>
            <person name="Vanzela A.L.L."/>
            <person name="Huettel B."/>
            <person name="Almeida C.C.S."/>
            <person name="Simkova H."/>
            <person name="Souza G."/>
            <person name="Pedrosa-Harand A."/>
            <person name="Macas J."/>
            <person name="Mayer K.F.X."/>
            <person name="Houben A."/>
            <person name="Marques A."/>
        </authorList>
    </citation>
    <scope>NUCLEOTIDE SEQUENCE [LARGE SCALE GENOMIC DNA]</scope>
    <source>
        <strain evidence="4">RhyTen1mFocal</strain>
    </source>
</reference>
<dbReference type="SMART" id="SM00584">
    <property type="entry name" value="TLDc"/>
    <property type="match status" value="1"/>
</dbReference>
<organism evidence="4 5">
    <name type="scientific">Rhynchospora tenuis</name>
    <dbReference type="NCBI Taxonomy" id="198213"/>
    <lineage>
        <taxon>Eukaryota</taxon>
        <taxon>Viridiplantae</taxon>
        <taxon>Streptophyta</taxon>
        <taxon>Embryophyta</taxon>
        <taxon>Tracheophyta</taxon>
        <taxon>Spermatophyta</taxon>
        <taxon>Magnoliopsida</taxon>
        <taxon>Liliopsida</taxon>
        <taxon>Poales</taxon>
        <taxon>Cyperaceae</taxon>
        <taxon>Cyperoideae</taxon>
        <taxon>Rhynchosporeae</taxon>
        <taxon>Rhynchospora</taxon>
    </lineage>
</organism>
<proteinExistence type="predicted"/>
<keyword evidence="1" id="KW-0106">Calcium</keyword>
<sequence length="444" mass="49356">MTHDTCNTHRETEIESLESLNSDMGNAQSPATDQRFLAASRAFSKEELEDLRSLFVSLSAQSQSDGKFISQSVFQVYYGIQGALAARLFQLVSRGRKDGMLTFEDLIISKVTYERGTRDEVEEFIFKLSDVNGDGALGRDDLESVLKSIEQTIFTEEEAKGSNSDTQNQRMDVFLNSATFSNSKESMSQKDLNTWCSLVPSVRKFLGSLLMPPDPGRPGFQVPKLDYPPDVDSHVLILKEEFAWHIGGALTQQEAENWKLLYNSSIHGLSFNTFLGRISTGEGPTILLIRDKEGYIYGGYASQPWERHSDFYGDMKSFLFQLFPQASIYRPTGANTSVQWCGVGFSSDSIPNGVGFGGKPHHFGLYLSANFDGGHTFSCTTFNSPSLSKSNYIIPDVIECWGIELETGARNEDNRPGATKGTVLERFKEDRNMLKLVGLANSSD</sequence>
<dbReference type="PROSITE" id="PS51886">
    <property type="entry name" value="TLDC"/>
    <property type="match status" value="1"/>
</dbReference>
<dbReference type="AlphaFoldDB" id="A0AAD5ZTF2"/>
<feature type="domain" description="TLDc" evidence="3">
    <location>
        <begin position="236"/>
        <end position="404"/>
    </location>
</feature>
<evidence type="ECO:0000313" key="5">
    <source>
        <dbReference type="Proteomes" id="UP001210211"/>
    </source>
</evidence>
<evidence type="ECO:0000313" key="4">
    <source>
        <dbReference type="EMBL" id="KAJ3703598.1"/>
    </source>
</evidence>